<dbReference type="Gene3D" id="3.80.10.10">
    <property type="entry name" value="Ribonuclease Inhibitor"/>
    <property type="match status" value="1"/>
</dbReference>
<keyword evidence="1" id="KW-0677">Repeat</keyword>
<dbReference type="EMBL" id="NEDP02076745">
    <property type="protein sequence ID" value="OWF34975.1"/>
    <property type="molecule type" value="Genomic_DNA"/>
</dbReference>
<dbReference type="SUPFAM" id="SSF52047">
    <property type="entry name" value="RNI-like"/>
    <property type="match status" value="1"/>
</dbReference>
<dbReference type="AlphaFoldDB" id="A0A210PER5"/>
<dbReference type="Proteomes" id="UP000242188">
    <property type="component" value="Unassembled WGS sequence"/>
</dbReference>
<sequence>MFKALDKVNYDNLVLNQNTVKVKEALKPNNLVNLSCFALNKIPSNAERAIKTIPAHLAPCVLRAAIAKKESETASAILSNWPLKDLCFKEILGSDHADIFQEGMGFHFDLVVFRGIRNRTKFCKITTVDFRGFKLNPTFCQLVIQMWPLMSLKKSQVKPKYLAKVIAKTAGVAASQLTEEVLPRLLFDRTIEPRYRIHIPRGERMVVKLDSIQFTNSNTLFLDYLICNCLRSITPVYVSVSNIYIRSDPSIGDEITESLAPFIVLRGQDMEYLEGISLKQLEDGIFFMVCSDIQKFSHLRALDLQDCNIYLQEGRTRSRTSGRLQMVSTLGSFAHLTRLDLGFNYLLGCLGELLDALKTPLEYLSVRGCDLNEDDLAALAESNHAKHLRELNLSKVCQFSIYENDRISPVYLLRITKHFPNVNIFNLTQNHLPDACISEFCTILTQNLTKLKALDISGNILTENNLLDITRSVGKLKSMQWFRFTCASNLLEEPFIPFDNSGEMKKKFCDTLASLGRDDIKVDLVKLSYAIFVDLLDVMD</sequence>
<protein>
    <submittedName>
        <fullName evidence="2">Leucine-rich repeat-containing protein 14</fullName>
    </submittedName>
</protein>
<dbReference type="STRING" id="6573.A0A210PER5"/>
<dbReference type="OrthoDB" id="120976at2759"/>
<keyword evidence="3" id="KW-1185">Reference proteome</keyword>
<dbReference type="InterPro" id="IPR050694">
    <property type="entry name" value="LRRC14/PRAME"/>
</dbReference>
<gene>
    <name evidence="2" type="ORF">KP79_PYT23796</name>
</gene>
<evidence type="ECO:0000256" key="1">
    <source>
        <dbReference type="ARBA" id="ARBA00022737"/>
    </source>
</evidence>
<comment type="caution">
    <text evidence="2">The sequence shown here is derived from an EMBL/GenBank/DDBJ whole genome shotgun (WGS) entry which is preliminary data.</text>
</comment>
<accession>A0A210PER5</accession>
<evidence type="ECO:0000313" key="3">
    <source>
        <dbReference type="Proteomes" id="UP000242188"/>
    </source>
</evidence>
<reference evidence="2 3" key="1">
    <citation type="journal article" date="2017" name="Nat. Ecol. Evol.">
        <title>Scallop genome provides insights into evolution of bilaterian karyotype and development.</title>
        <authorList>
            <person name="Wang S."/>
            <person name="Zhang J."/>
            <person name="Jiao W."/>
            <person name="Li J."/>
            <person name="Xun X."/>
            <person name="Sun Y."/>
            <person name="Guo X."/>
            <person name="Huan P."/>
            <person name="Dong B."/>
            <person name="Zhang L."/>
            <person name="Hu X."/>
            <person name="Sun X."/>
            <person name="Wang J."/>
            <person name="Zhao C."/>
            <person name="Wang Y."/>
            <person name="Wang D."/>
            <person name="Huang X."/>
            <person name="Wang R."/>
            <person name="Lv J."/>
            <person name="Li Y."/>
            <person name="Zhang Z."/>
            <person name="Liu B."/>
            <person name="Lu W."/>
            <person name="Hui Y."/>
            <person name="Liang J."/>
            <person name="Zhou Z."/>
            <person name="Hou R."/>
            <person name="Li X."/>
            <person name="Liu Y."/>
            <person name="Li H."/>
            <person name="Ning X."/>
            <person name="Lin Y."/>
            <person name="Zhao L."/>
            <person name="Xing Q."/>
            <person name="Dou J."/>
            <person name="Li Y."/>
            <person name="Mao J."/>
            <person name="Guo H."/>
            <person name="Dou H."/>
            <person name="Li T."/>
            <person name="Mu C."/>
            <person name="Jiang W."/>
            <person name="Fu Q."/>
            <person name="Fu X."/>
            <person name="Miao Y."/>
            <person name="Liu J."/>
            <person name="Yu Q."/>
            <person name="Li R."/>
            <person name="Liao H."/>
            <person name="Li X."/>
            <person name="Kong Y."/>
            <person name="Jiang Z."/>
            <person name="Chourrout D."/>
            <person name="Li R."/>
            <person name="Bao Z."/>
        </authorList>
    </citation>
    <scope>NUCLEOTIDE SEQUENCE [LARGE SCALE GENOMIC DNA]</scope>
    <source>
        <strain evidence="2 3">PY_sf001</strain>
    </source>
</reference>
<name>A0A210PER5_MIZYE</name>
<proteinExistence type="predicted"/>
<organism evidence="2 3">
    <name type="scientific">Mizuhopecten yessoensis</name>
    <name type="common">Japanese scallop</name>
    <name type="synonym">Patinopecten yessoensis</name>
    <dbReference type="NCBI Taxonomy" id="6573"/>
    <lineage>
        <taxon>Eukaryota</taxon>
        <taxon>Metazoa</taxon>
        <taxon>Spiralia</taxon>
        <taxon>Lophotrochozoa</taxon>
        <taxon>Mollusca</taxon>
        <taxon>Bivalvia</taxon>
        <taxon>Autobranchia</taxon>
        <taxon>Pteriomorphia</taxon>
        <taxon>Pectinida</taxon>
        <taxon>Pectinoidea</taxon>
        <taxon>Pectinidae</taxon>
        <taxon>Mizuhopecten</taxon>
    </lineage>
</organism>
<dbReference type="InterPro" id="IPR032675">
    <property type="entry name" value="LRR_dom_sf"/>
</dbReference>
<dbReference type="PANTHER" id="PTHR14224">
    <property type="entry name" value="SIMILAR TO PREFERENTIALLY EXPRESSED ANTIGEN IN MELANOMA-LIKE 3"/>
    <property type="match status" value="1"/>
</dbReference>
<dbReference type="PANTHER" id="PTHR14224:SF37">
    <property type="entry name" value="LEUCINE-RICH REPEAT-CONTAINING PROTEIN 14"/>
    <property type="match status" value="1"/>
</dbReference>
<evidence type="ECO:0000313" key="2">
    <source>
        <dbReference type="EMBL" id="OWF34975.1"/>
    </source>
</evidence>